<proteinExistence type="predicted"/>
<dbReference type="InterPro" id="IPR045749">
    <property type="entry name" value="DUF6090"/>
</dbReference>
<name>A0ABU1ERG0_9FLAO</name>
<comment type="caution">
    <text evidence="2">The sequence shown here is derived from an EMBL/GenBank/DDBJ whole genome shotgun (WGS) entry which is preliminary data.</text>
</comment>
<reference evidence="3" key="1">
    <citation type="submission" date="2023-07" db="EMBL/GenBank/DDBJ databases">
        <title>Christiangramia sp. SM2212., a novel bacterium of the family Flavobacteriaceae isolated from the sea sediment.</title>
        <authorList>
            <person name="Wang J."/>
            <person name="Zhang X."/>
        </authorList>
    </citation>
    <scope>NUCLEOTIDE SEQUENCE [LARGE SCALE GENOMIC DNA]</scope>
    <source>
        <strain evidence="3">SM2212</strain>
    </source>
</reference>
<keyword evidence="1" id="KW-0812">Transmembrane</keyword>
<evidence type="ECO:0000313" key="3">
    <source>
        <dbReference type="Proteomes" id="UP001257234"/>
    </source>
</evidence>
<dbReference type="EMBL" id="JAVJIU010000003">
    <property type="protein sequence ID" value="MDR5590980.1"/>
    <property type="molecule type" value="Genomic_DNA"/>
</dbReference>
<evidence type="ECO:0000313" key="2">
    <source>
        <dbReference type="EMBL" id="MDR5590980.1"/>
    </source>
</evidence>
<accession>A0ABU1ERG0</accession>
<feature type="transmembrane region" description="Helical" evidence="1">
    <location>
        <begin position="21"/>
        <end position="42"/>
    </location>
</feature>
<organism evidence="2 3">
    <name type="scientific">Christiangramia sediminicola</name>
    <dbReference type="NCBI Taxonomy" id="3073267"/>
    <lineage>
        <taxon>Bacteria</taxon>
        <taxon>Pseudomonadati</taxon>
        <taxon>Bacteroidota</taxon>
        <taxon>Flavobacteriia</taxon>
        <taxon>Flavobacteriales</taxon>
        <taxon>Flavobacteriaceae</taxon>
        <taxon>Christiangramia</taxon>
    </lineage>
</organism>
<dbReference type="Pfam" id="PF19578">
    <property type="entry name" value="DUF6090"/>
    <property type="match status" value="1"/>
</dbReference>
<dbReference type="RefSeq" id="WP_309561847.1">
    <property type="nucleotide sequence ID" value="NZ_JAVJIU010000003.1"/>
</dbReference>
<evidence type="ECO:0000256" key="1">
    <source>
        <dbReference type="SAM" id="Phobius"/>
    </source>
</evidence>
<keyword evidence="1" id="KW-1133">Transmembrane helix</keyword>
<gene>
    <name evidence="2" type="ORF">RE431_10060</name>
</gene>
<protein>
    <submittedName>
        <fullName evidence="2">DUF6090 family protein</fullName>
    </submittedName>
</protein>
<dbReference type="Proteomes" id="UP001257234">
    <property type="component" value="Unassembled WGS sequence"/>
</dbReference>
<sequence>MIKFFRNIRRRLIQENRFTRYLIYAIGEIVLVVIGILIALQINNWNEERKMKKLEVSYYKNLRKDLKLDSIEYQSKTYNARRNIKKLKNVLNFIENDFQIEGTQLSDVQWGRTNVFKDTMALWISISQAGFIQFPDIFENTITDLRSTGNIKLLQNDSLKDALVEYYNDQKRFSTWNESYLPNRTQTDLVVNRILPKDARSAYNIYLDDELMFENLKINGRYKDFITKIEKEEDFEGLLNGMYHIQHRIINQCDYRQIKVNNLLATVRKEITYLKYE</sequence>
<keyword evidence="3" id="KW-1185">Reference proteome</keyword>
<keyword evidence="1" id="KW-0472">Membrane</keyword>